<dbReference type="EMBL" id="JAVRRF010000050">
    <property type="protein sequence ID" value="KAK5048837.1"/>
    <property type="molecule type" value="Genomic_DNA"/>
</dbReference>
<gene>
    <name evidence="1" type="ORF">LTR69_011251</name>
</gene>
<accession>A0ABR0IUT6</accession>
<comment type="caution">
    <text evidence="1">The sequence shown here is derived from an EMBL/GenBank/DDBJ whole genome shotgun (WGS) entry which is preliminary data.</text>
</comment>
<protein>
    <submittedName>
        <fullName evidence="1">Uncharacterized protein</fullName>
    </submittedName>
</protein>
<keyword evidence="2" id="KW-1185">Reference proteome</keyword>
<proteinExistence type="predicted"/>
<evidence type="ECO:0000313" key="1">
    <source>
        <dbReference type="EMBL" id="KAK5048837.1"/>
    </source>
</evidence>
<dbReference type="Proteomes" id="UP001345691">
    <property type="component" value="Unassembled WGS sequence"/>
</dbReference>
<organism evidence="1 2">
    <name type="scientific">Exophiala sideris</name>
    <dbReference type="NCBI Taxonomy" id="1016849"/>
    <lineage>
        <taxon>Eukaryota</taxon>
        <taxon>Fungi</taxon>
        <taxon>Dikarya</taxon>
        <taxon>Ascomycota</taxon>
        <taxon>Pezizomycotina</taxon>
        <taxon>Eurotiomycetes</taxon>
        <taxon>Chaetothyriomycetidae</taxon>
        <taxon>Chaetothyriales</taxon>
        <taxon>Herpotrichiellaceae</taxon>
        <taxon>Exophiala</taxon>
    </lineage>
</organism>
<sequence length="74" mass="8125">MANSNEETKQYDQDTLSAADALVQLSRKPIEIPEDTESNASCDTSTSEFDEMVEAANILVQMSGHSQQDDQVTD</sequence>
<reference evidence="1 2" key="1">
    <citation type="submission" date="2023-08" db="EMBL/GenBank/DDBJ databases">
        <title>Black Yeasts Isolated from many extreme environments.</title>
        <authorList>
            <person name="Coleine C."/>
            <person name="Stajich J.E."/>
            <person name="Selbmann L."/>
        </authorList>
    </citation>
    <scope>NUCLEOTIDE SEQUENCE [LARGE SCALE GENOMIC DNA]</scope>
    <source>
        <strain evidence="1 2">CCFEE 6328</strain>
    </source>
</reference>
<name>A0ABR0IUT6_9EURO</name>
<evidence type="ECO:0000313" key="2">
    <source>
        <dbReference type="Proteomes" id="UP001345691"/>
    </source>
</evidence>